<dbReference type="AlphaFoldDB" id="A0A916SN82"/>
<organism evidence="3 4">
    <name type="scientific">Conyzicola nivalis</name>
    <dbReference type="NCBI Taxonomy" id="1477021"/>
    <lineage>
        <taxon>Bacteria</taxon>
        <taxon>Bacillati</taxon>
        <taxon>Actinomycetota</taxon>
        <taxon>Actinomycetes</taxon>
        <taxon>Micrococcales</taxon>
        <taxon>Microbacteriaceae</taxon>
        <taxon>Conyzicola</taxon>
    </lineage>
</organism>
<feature type="transmembrane region" description="Helical" evidence="2">
    <location>
        <begin position="507"/>
        <end position="528"/>
    </location>
</feature>
<keyword evidence="2" id="KW-1133">Transmembrane helix</keyword>
<keyword evidence="2" id="KW-0472">Membrane</keyword>
<gene>
    <name evidence="3" type="ORF">GCM10010979_24250</name>
</gene>
<keyword evidence="2" id="KW-0812">Transmembrane</keyword>
<evidence type="ECO:0000256" key="2">
    <source>
        <dbReference type="SAM" id="Phobius"/>
    </source>
</evidence>
<feature type="region of interest" description="Disordered" evidence="1">
    <location>
        <begin position="142"/>
        <end position="168"/>
    </location>
</feature>
<protein>
    <submittedName>
        <fullName evidence="3">Uncharacterized protein</fullName>
    </submittedName>
</protein>
<evidence type="ECO:0000256" key="1">
    <source>
        <dbReference type="SAM" id="MobiDB-lite"/>
    </source>
</evidence>
<reference evidence="3" key="1">
    <citation type="journal article" date="2014" name="Int. J. Syst. Evol. Microbiol.">
        <title>Complete genome sequence of Corynebacterium casei LMG S-19264T (=DSM 44701T), isolated from a smear-ripened cheese.</title>
        <authorList>
            <consortium name="US DOE Joint Genome Institute (JGI-PGF)"/>
            <person name="Walter F."/>
            <person name="Albersmeier A."/>
            <person name="Kalinowski J."/>
            <person name="Ruckert C."/>
        </authorList>
    </citation>
    <scope>NUCLEOTIDE SEQUENCE</scope>
    <source>
        <strain evidence="3">CGMCC 1.12813</strain>
    </source>
</reference>
<proteinExistence type="predicted"/>
<name>A0A916SN82_9MICO</name>
<reference evidence="3" key="2">
    <citation type="submission" date="2020-09" db="EMBL/GenBank/DDBJ databases">
        <authorList>
            <person name="Sun Q."/>
            <person name="Zhou Y."/>
        </authorList>
    </citation>
    <scope>NUCLEOTIDE SEQUENCE</scope>
    <source>
        <strain evidence="3">CGMCC 1.12813</strain>
    </source>
</reference>
<dbReference type="Proteomes" id="UP000606922">
    <property type="component" value="Unassembled WGS sequence"/>
</dbReference>
<evidence type="ECO:0000313" key="3">
    <source>
        <dbReference type="EMBL" id="GGB08858.1"/>
    </source>
</evidence>
<comment type="caution">
    <text evidence="3">The sequence shown here is derived from an EMBL/GenBank/DDBJ whole genome shotgun (WGS) entry which is preliminary data.</text>
</comment>
<sequence length="548" mass="56598">MALALGVPAAANAAPGDPAGVARVATVFPLTTPETRTALISAEALAGYTSPTGALTRDLDAVIDTSAAIAIDPMILASIRVLGTSAPQSALDWLSRLSQAPNETFSLTYADTDVTVGLQAGASSVIAPNSFDFAIDPTLFATPPAETPTATPDPEPTEPPRGTAPSLPTAQSLLSWDYTVPAIVWPVADTVITSDLATMVSSGFNTTIVNSGNIERTDRSKAMASLGSLSAVTTDDGLSQLFGDAIDAETMQQWESAVALLQPAVDASAAEGDAGGAAIVLAVDRTSLGTASRLRSTLAAIDALPSSDLASFSSVLDSARGDATITDRPQSPERVRAAQTLLTTEASDAAFASVAENPELITGERRLRMLATMSNAWYSYPGGWGSALALFESESVALHDSVRVVQSSPITLIADRGSLYITVTNELNQPVNVNIDVTAPTPLLAIEQSPVPLTIEPESQKRAAVPAQSLSNGTAVISISISSPTGDRIGTPTTVSISVYAGWETPITVALGVFVVGVFGFGIARLVVRRSRARRERAAGNAPVDESE</sequence>
<dbReference type="InterPro" id="IPR046112">
    <property type="entry name" value="DUF6049"/>
</dbReference>
<keyword evidence="4" id="KW-1185">Reference proteome</keyword>
<evidence type="ECO:0000313" key="4">
    <source>
        <dbReference type="Proteomes" id="UP000606922"/>
    </source>
</evidence>
<accession>A0A916SN82</accession>
<dbReference type="EMBL" id="BMGB01000001">
    <property type="protein sequence ID" value="GGB08858.1"/>
    <property type="molecule type" value="Genomic_DNA"/>
</dbReference>
<dbReference type="Pfam" id="PF19516">
    <property type="entry name" value="DUF6049"/>
    <property type="match status" value="1"/>
</dbReference>